<evidence type="ECO:0000256" key="1">
    <source>
        <dbReference type="SAM" id="Phobius"/>
    </source>
</evidence>
<feature type="transmembrane region" description="Helical" evidence="1">
    <location>
        <begin position="49"/>
        <end position="77"/>
    </location>
</feature>
<evidence type="ECO:0000313" key="3">
    <source>
        <dbReference type="Proteomes" id="UP000637299"/>
    </source>
</evidence>
<keyword evidence="1" id="KW-0472">Membrane</keyword>
<keyword evidence="1" id="KW-1133">Transmembrane helix</keyword>
<comment type="caution">
    <text evidence="2">The sequence shown here is derived from an EMBL/GenBank/DDBJ whole genome shotgun (WGS) entry which is preliminary data.</text>
</comment>
<name>A0ABR8ZDI3_9FLAO</name>
<accession>A0ABR8ZDI3</accession>
<dbReference type="Proteomes" id="UP000637299">
    <property type="component" value="Unassembled WGS sequence"/>
</dbReference>
<feature type="transmembrane region" description="Helical" evidence="1">
    <location>
        <begin position="12"/>
        <end position="29"/>
    </location>
</feature>
<reference evidence="2 3" key="1">
    <citation type="submission" date="2020-09" db="EMBL/GenBank/DDBJ databases">
        <title>Genome seq and assembly of Chryseobacterium sp.</title>
        <authorList>
            <person name="Chhetri G."/>
        </authorList>
    </citation>
    <scope>NUCLEOTIDE SEQUENCE [LARGE SCALE GENOMIC DNA]</scope>
    <source>
        <strain evidence="2 3">GCR10</strain>
    </source>
</reference>
<proteinExistence type="predicted"/>
<dbReference type="RefSeq" id="WP_191737257.1">
    <property type="nucleotide sequence ID" value="NZ_JACYFS010000004.1"/>
</dbReference>
<organism evidence="2 3">
    <name type="scientific">Chryseobacterium caseinilyticum</name>
    <dbReference type="NCBI Taxonomy" id="2771428"/>
    <lineage>
        <taxon>Bacteria</taxon>
        <taxon>Pseudomonadati</taxon>
        <taxon>Bacteroidota</taxon>
        <taxon>Flavobacteriia</taxon>
        <taxon>Flavobacteriales</taxon>
        <taxon>Weeksellaceae</taxon>
        <taxon>Chryseobacterium group</taxon>
        <taxon>Chryseobacterium</taxon>
    </lineage>
</organism>
<evidence type="ECO:0000313" key="2">
    <source>
        <dbReference type="EMBL" id="MBD8083331.1"/>
    </source>
</evidence>
<dbReference type="Pfam" id="PF12725">
    <property type="entry name" value="DUF3810"/>
    <property type="match status" value="1"/>
</dbReference>
<gene>
    <name evidence="2" type="ORF">IC610_13000</name>
</gene>
<sequence length="352" mass="41629">MDTKNVPLIKTKRFWAGILLAQFILFYIFSKSEYWISFFDKLYDVQKNFHIRIFSWIPFSAGDLFYILIGIFLLVQIMNIFRKNRRKKALFRILIFLNIIYFTYQIFWGMMYFQNPIIKKLASQDKPNVEKAKLLALKYLKKAGETRKSASEDKNGVFVIKNREGLVQEIIRRQSFLPNQIISKNTLTKISVKESLFSNIMSYTGISGYYNPFTAESQFNSNLPHSIIPFTIAHETSHQLGFAREQEANFVAYLTGINSDNPELRYSAEYFTLKSLLRYIYTEDKIFAENLIRQYSPAMKRDRAYERNFMISHEGRLEDFFGFTNDLFLKSNRQEGSVTYSYFVNLLLNYEK</sequence>
<dbReference type="InterPro" id="IPR024294">
    <property type="entry name" value="DUF3810"/>
</dbReference>
<dbReference type="EMBL" id="JACYFS010000004">
    <property type="protein sequence ID" value="MBD8083331.1"/>
    <property type="molecule type" value="Genomic_DNA"/>
</dbReference>
<keyword evidence="3" id="KW-1185">Reference proteome</keyword>
<keyword evidence="1" id="KW-0812">Transmembrane</keyword>
<protein>
    <submittedName>
        <fullName evidence="2">DUF3810 domain-containing protein</fullName>
    </submittedName>
</protein>
<feature type="transmembrane region" description="Helical" evidence="1">
    <location>
        <begin position="89"/>
        <end position="113"/>
    </location>
</feature>